<accession>A0AA91Z0U9</accession>
<evidence type="ECO:0000256" key="1">
    <source>
        <dbReference type="SAM" id="MobiDB-lite"/>
    </source>
</evidence>
<reference evidence="2 3" key="1">
    <citation type="submission" date="2017-07" db="EMBL/GenBank/DDBJ databases">
        <title>Isolation and whole genome analysis of endospore-forming bacteria from heroin.</title>
        <authorList>
            <person name="Kalinowski J."/>
            <person name="Ahrens B."/>
            <person name="Al-Dilaimi A."/>
            <person name="Winkler A."/>
            <person name="Wibberg D."/>
            <person name="Schleenbecker U."/>
            <person name="Ruckert C."/>
            <person name="Wolfel R."/>
            <person name="Grass G."/>
        </authorList>
    </citation>
    <scope>NUCLEOTIDE SEQUENCE [LARGE SCALE GENOMIC DNA]</scope>
    <source>
        <strain evidence="2 3">7521-2</strain>
    </source>
</reference>
<evidence type="ECO:0000313" key="2">
    <source>
        <dbReference type="EMBL" id="PAD83347.1"/>
    </source>
</evidence>
<dbReference type="AlphaFoldDB" id="A0AA91Z0U9"/>
<gene>
    <name evidence="2" type="ORF">CHH57_10190</name>
</gene>
<name>A0AA91Z0U9_NIACI</name>
<dbReference type="EMBL" id="NPBQ01000062">
    <property type="protein sequence ID" value="PAD83347.1"/>
    <property type="molecule type" value="Genomic_DNA"/>
</dbReference>
<protein>
    <submittedName>
        <fullName evidence="2">Uncharacterized protein</fullName>
    </submittedName>
</protein>
<feature type="compositionally biased region" description="Basic residues" evidence="1">
    <location>
        <begin position="27"/>
        <end position="36"/>
    </location>
</feature>
<evidence type="ECO:0000313" key="3">
    <source>
        <dbReference type="Proteomes" id="UP000216961"/>
    </source>
</evidence>
<comment type="caution">
    <text evidence="2">The sequence shown here is derived from an EMBL/GenBank/DDBJ whole genome shotgun (WGS) entry which is preliminary data.</text>
</comment>
<dbReference type="Proteomes" id="UP000216961">
    <property type="component" value="Unassembled WGS sequence"/>
</dbReference>
<organism evidence="2 3">
    <name type="scientific">Niallia circulans</name>
    <name type="common">Bacillus circulans</name>
    <dbReference type="NCBI Taxonomy" id="1397"/>
    <lineage>
        <taxon>Bacteria</taxon>
        <taxon>Bacillati</taxon>
        <taxon>Bacillota</taxon>
        <taxon>Bacilli</taxon>
        <taxon>Bacillales</taxon>
        <taxon>Bacillaceae</taxon>
        <taxon>Niallia</taxon>
    </lineage>
</organism>
<dbReference type="RefSeq" id="WP_095330139.1">
    <property type="nucleotide sequence ID" value="NZ_CP026031.1"/>
</dbReference>
<sequence>MFWRKRDISVPVLLAKGYRSILYARKKEKQRKKGKRGPVSVTERKQNKEKWEQRSTASRLADKVPYTSEKEGHQPL</sequence>
<feature type="compositionally biased region" description="Basic and acidic residues" evidence="1">
    <location>
        <begin position="42"/>
        <end position="53"/>
    </location>
</feature>
<proteinExistence type="predicted"/>
<feature type="region of interest" description="Disordered" evidence="1">
    <location>
        <begin position="27"/>
        <end position="76"/>
    </location>
</feature>